<dbReference type="EMBL" id="JAGFNS010000012">
    <property type="protein sequence ID" value="MBO3739684.1"/>
    <property type="molecule type" value="Genomic_DNA"/>
</dbReference>
<proteinExistence type="predicted"/>
<keyword evidence="1" id="KW-1133">Transmembrane helix</keyword>
<dbReference type="RefSeq" id="WP_208468820.1">
    <property type="nucleotide sequence ID" value="NZ_JAGFNS010000012.1"/>
</dbReference>
<name>A0ABS3ULM5_9ACTN</name>
<keyword evidence="3" id="KW-1185">Reference proteome</keyword>
<evidence type="ECO:0000313" key="2">
    <source>
        <dbReference type="EMBL" id="MBO3739684.1"/>
    </source>
</evidence>
<protein>
    <submittedName>
        <fullName evidence="2">Uncharacterized protein</fullName>
    </submittedName>
</protein>
<evidence type="ECO:0000313" key="3">
    <source>
        <dbReference type="Proteomes" id="UP000679690"/>
    </source>
</evidence>
<feature type="transmembrane region" description="Helical" evidence="1">
    <location>
        <begin position="103"/>
        <end position="122"/>
    </location>
</feature>
<dbReference type="Proteomes" id="UP000679690">
    <property type="component" value="Unassembled WGS sequence"/>
</dbReference>
<gene>
    <name evidence="2" type="ORF">J5X75_19415</name>
</gene>
<reference evidence="2 3" key="1">
    <citation type="submission" date="2021-03" db="EMBL/GenBank/DDBJ databases">
        <title>Actinoplanes flavus sp. nov., a novel actinomycete isolated from Coconut Palm rhizosphere soil.</title>
        <authorList>
            <person name="Luo X."/>
        </authorList>
    </citation>
    <scope>NUCLEOTIDE SEQUENCE [LARGE SCALE GENOMIC DNA]</scope>
    <source>
        <strain evidence="2 3">NEAU-H7</strain>
    </source>
</reference>
<comment type="caution">
    <text evidence="2">The sequence shown here is derived from an EMBL/GenBank/DDBJ whole genome shotgun (WGS) entry which is preliminary data.</text>
</comment>
<feature type="transmembrane region" description="Helical" evidence="1">
    <location>
        <begin position="73"/>
        <end position="96"/>
    </location>
</feature>
<evidence type="ECO:0000256" key="1">
    <source>
        <dbReference type="SAM" id="Phobius"/>
    </source>
</evidence>
<keyword evidence="1" id="KW-0812">Transmembrane</keyword>
<sequence>MTALKHARTTHAVVPPQRLPEEPAIFRFPTPEDPPPGAGRVLAVALYGTVLGICGVGVGLYAVIAVFGGAPAWYLPALAALTMLSVAPVVAAVLAIHQRILPWFLLLAAAPPMVADVMVALAY</sequence>
<organism evidence="2 3">
    <name type="scientific">Actinoplanes flavus</name>
    <dbReference type="NCBI Taxonomy" id="2820290"/>
    <lineage>
        <taxon>Bacteria</taxon>
        <taxon>Bacillati</taxon>
        <taxon>Actinomycetota</taxon>
        <taxon>Actinomycetes</taxon>
        <taxon>Micromonosporales</taxon>
        <taxon>Micromonosporaceae</taxon>
        <taxon>Actinoplanes</taxon>
    </lineage>
</organism>
<feature type="transmembrane region" description="Helical" evidence="1">
    <location>
        <begin position="44"/>
        <end position="67"/>
    </location>
</feature>
<accession>A0ABS3ULM5</accession>
<keyword evidence="1" id="KW-0472">Membrane</keyword>